<accession>A0A8J7MEK6</accession>
<keyword evidence="3" id="KW-0449">Lipoprotein</keyword>
<feature type="signal peptide" evidence="2">
    <location>
        <begin position="1"/>
        <end position="22"/>
    </location>
</feature>
<protein>
    <submittedName>
        <fullName evidence="3">Outer membrane lipoprotein carrier protein LolA</fullName>
    </submittedName>
</protein>
<gene>
    <name evidence="3" type="ORF">JIN82_11975</name>
</gene>
<proteinExistence type="predicted"/>
<dbReference type="Proteomes" id="UP000624703">
    <property type="component" value="Unassembled WGS sequence"/>
</dbReference>
<comment type="caution">
    <text evidence="3">The sequence shown here is derived from an EMBL/GenBank/DDBJ whole genome shotgun (WGS) entry which is preliminary data.</text>
</comment>
<keyword evidence="4" id="KW-1185">Reference proteome</keyword>
<dbReference type="EMBL" id="JAENIM010000041">
    <property type="protein sequence ID" value="MBK1791871.1"/>
    <property type="molecule type" value="Genomic_DNA"/>
</dbReference>
<sequence>MKDKIKIYLALILLVSLVPARASDLAPLESWLAAQANYRSVQAEFIQTRQLASVRDPLTAKGEMWAKHPGYFLWDIGRPSKVRVVRNPAGYTYFNLAEMKAVVMAPDSRYAKQFAFLNAEMPASLAELQKRFKIEKTSMDAQKIFSVTMSPVARRMRSELPWVMFQIDSQKNQLVAFEIHLKDKTKIRTVFTKYQWNVKIPDSRFQLSTAGFEVIRK</sequence>
<dbReference type="InterPro" id="IPR029046">
    <property type="entry name" value="LolA/LolB/LppX"/>
</dbReference>
<organism evidence="3 4">
    <name type="scientific">Persicirhabdus sediminis</name>
    <dbReference type="NCBI Taxonomy" id="454144"/>
    <lineage>
        <taxon>Bacteria</taxon>
        <taxon>Pseudomonadati</taxon>
        <taxon>Verrucomicrobiota</taxon>
        <taxon>Verrucomicrobiia</taxon>
        <taxon>Verrucomicrobiales</taxon>
        <taxon>Verrucomicrobiaceae</taxon>
        <taxon>Persicirhabdus</taxon>
    </lineage>
</organism>
<evidence type="ECO:0000313" key="3">
    <source>
        <dbReference type="EMBL" id="MBK1791871.1"/>
    </source>
</evidence>
<name>A0A8J7MEK6_9BACT</name>
<dbReference type="RefSeq" id="WP_200311882.1">
    <property type="nucleotide sequence ID" value="NZ_JAENIM010000041.1"/>
</dbReference>
<dbReference type="SUPFAM" id="SSF89392">
    <property type="entry name" value="Prokaryotic lipoproteins and lipoprotein localization factors"/>
    <property type="match status" value="1"/>
</dbReference>
<dbReference type="Gene3D" id="2.50.20.10">
    <property type="entry name" value="Lipoprotein localisation LolA/LolB/LppX"/>
    <property type="match status" value="1"/>
</dbReference>
<reference evidence="3" key="1">
    <citation type="submission" date="2021-01" db="EMBL/GenBank/DDBJ databases">
        <title>Modified the classification status of verrucomicrobia.</title>
        <authorList>
            <person name="Feng X."/>
        </authorList>
    </citation>
    <scope>NUCLEOTIDE SEQUENCE</scope>
    <source>
        <strain evidence="3">_KCTC 22039</strain>
    </source>
</reference>
<evidence type="ECO:0000256" key="2">
    <source>
        <dbReference type="SAM" id="SignalP"/>
    </source>
</evidence>
<dbReference type="PANTHER" id="PTHR35869:SF1">
    <property type="entry name" value="OUTER-MEMBRANE LIPOPROTEIN CARRIER PROTEIN"/>
    <property type="match status" value="1"/>
</dbReference>
<evidence type="ECO:0000313" key="4">
    <source>
        <dbReference type="Proteomes" id="UP000624703"/>
    </source>
</evidence>
<dbReference type="AlphaFoldDB" id="A0A8J7MEK6"/>
<dbReference type="Pfam" id="PF03548">
    <property type="entry name" value="LolA"/>
    <property type="match status" value="1"/>
</dbReference>
<keyword evidence="1 2" id="KW-0732">Signal</keyword>
<evidence type="ECO:0000256" key="1">
    <source>
        <dbReference type="ARBA" id="ARBA00022729"/>
    </source>
</evidence>
<dbReference type="CDD" id="cd16325">
    <property type="entry name" value="LolA"/>
    <property type="match status" value="1"/>
</dbReference>
<dbReference type="InterPro" id="IPR004564">
    <property type="entry name" value="OM_lipoprot_carrier_LolA-like"/>
</dbReference>
<feature type="chain" id="PRO_5035238574" evidence="2">
    <location>
        <begin position="23"/>
        <end position="217"/>
    </location>
</feature>
<dbReference type="PANTHER" id="PTHR35869">
    <property type="entry name" value="OUTER-MEMBRANE LIPOPROTEIN CARRIER PROTEIN"/>
    <property type="match status" value="1"/>
</dbReference>